<protein>
    <submittedName>
        <fullName evidence="1">Uncharacterized protein</fullName>
    </submittedName>
</protein>
<evidence type="ECO:0000313" key="1">
    <source>
        <dbReference type="EMBL" id="MET3655133.1"/>
    </source>
</evidence>
<evidence type="ECO:0000313" key="2">
    <source>
        <dbReference type="Proteomes" id="UP001549104"/>
    </source>
</evidence>
<dbReference type="Proteomes" id="UP001549104">
    <property type="component" value="Unassembled WGS sequence"/>
</dbReference>
<accession>A0ABV2K509</accession>
<reference evidence="1 2" key="1">
    <citation type="submission" date="2024-06" db="EMBL/GenBank/DDBJ databases">
        <title>Sorghum-associated microbial communities from plants grown in Nebraska, USA.</title>
        <authorList>
            <person name="Schachtman D."/>
        </authorList>
    </citation>
    <scope>NUCLEOTIDE SEQUENCE [LARGE SCALE GENOMIC DNA]</scope>
    <source>
        <strain evidence="1 2">1288</strain>
    </source>
</reference>
<dbReference type="EMBL" id="JBEPME010000001">
    <property type="protein sequence ID" value="MET3655133.1"/>
    <property type="molecule type" value="Genomic_DNA"/>
</dbReference>
<comment type="caution">
    <text evidence="1">The sequence shown here is derived from an EMBL/GenBank/DDBJ whole genome shotgun (WGS) entry which is preliminary data.</text>
</comment>
<organism evidence="1 2">
    <name type="scientific">Sporosarcina psychrophila</name>
    <name type="common">Bacillus psychrophilus</name>
    <dbReference type="NCBI Taxonomy" id="1476"/>
    <lineage>
        <taxon>Bacteria</taxon>
        <taxon>Bacillati</taxon>
        <taxon>Bacillota</taxon>
        <taxon>Bacilli</taxon>
        <taxon>Bacillales</taxon>
        <taxon>Caryophanaceae</taxon>
        <taxon>Sporosarcina</taxon>
    </lineage>
</organism>
<gene>
    <name evidence="1" type="ORF">ABIC55_000217</name>
</gene>
<name>A0ABV2K509_SPOPS</name>
<keyword evidence="2" id="KW-1185">Reference proteome</keyword>
<proteinExistence type="predicted"/>
<sequence length="37" mass="3976">MCLVNYDIEIGGDKSVRVGDKVLQGGDNQVHAGDKML</sequence>